<proteinExistence type="predicted"/>
<gene>
    <name evidence="1" type="ORF">DFQ00_102430</name>
    <name evidence="2" type="ORF">HUB98_06335</name>
</gene>
<dbReference type="OrthoDB" id="2605668at2"/>
<evidence type="ECO:0000313" key="2">
    <source>
        <dbReference type="EMBL" id="QKS55997.1"/>
    </source>
</evidence>
<keyword evidence="4" id="KW-1185">Reference proteome</keyword>
<dbReference type="AlphaFoldDB" id="A0A2V4W0I9"/>
<name>A0A2V4W0I9_PAEBA</name>
<reference evidence="2 4" key="2">
    <citation type="submission" date="2020-06" db="EMBL/GenBank/DDBJ databases">
        <title>Complete genome of Paenibacillus barcinonensis KACC11450.</title>
        <authorList>
            <person name="Kim M."/>
            <person name="Park Y.-J."/>
            <person name="Shin J.-H."/>
        </authorList>
    </citation>
    <scope>NUCLEOTIDE SEQUENCE [LARGE SCALE GENOMIC DNA]</scope>
    <source>
        <strain evidence="2 4">KACC11450</strain>
    </source>
</reference>
<dbReference type="Proteomes" id="UP000509327">
    <property type="component" value="Chromosome"/>
</dbReference>
<protein>
    <recommendedName>
        <fullName evidence="5">HK97 family phage major capsid protein</fullName>
    </recommendedName>
</protein>
<organism evidence="1 3">
    <name type="scientific">Paenibacillus barcinonensis</name>
    <dbReference type="NCBI Taxonomy" id="198119"/>
    <lineage>
        <taxon>Bacteria</taxon>
        <taxon>Bacillati</taxon>
        <taxon>Bacillota</taxon>
        <taxon>Bacilli</taxon>
        <taxon>Bacillales</taxon>
        <taxon>Paenibacillaceae</taxon>
        <taxon>Paenibacillus</taxon>
    </lineage>
</organism>
<dbReference type="Proteomes" id="UP000247790">
    <property type="component" value="Unassembled WGS sequence"/>
</dbReference>
<evidence type="ECO:0000313" key="1">
    <source>
        <dbReference type="EMBL" id="PYE51635.1"/>
    </source>
</evidence>
<sequence>MLHTEIASLMNEKGKMYEWASKVDYKKSLSAEDKDISQVVDAWARNIGEKGSDPNLELSNFIVKIVNPEIYDVPDELLDAMFDRGSIGEFDDYKMNENPKNTLVAHDAAKGGNVEKSYIDVKAAAPVWKHKQVETEISYADLRRNGFKTVANLTVFAKEALQNKMFFDIFSQVDAAIAGGEQLINAGGSNLTTTAMDQLSLYLIDRGENPFTVSLSKYAQQIARMSGHAPYMSEEMKNNFNRYGLVDFYNGVRVGQISGAKRTGDDMQLLPDKRVFGIAGKIGALDMRGQVRVYETFDNQREQVQLKITGFEFGTAINKIDKIAKIVLT</sequence>
<evidence type="ECO:0008006" key="5">
    <source>
        <dbReference type="Google" id="ProtNLM"/>
    </source>
</evidence>
<dbReference type="RefSeq" id="WP_110895114.1">
    <property type="nucleotide sequence ID" value="NZ_CP054614.1"/>
</dbReference>
<dbReference type="EMBL" id="QJSW01000002">
    <property type="protein sequence ID" value="PYE51635.1"/>
    <property type="molecule type" value="Genomic_DNA"/>
</dbReference>
<evidence type="ECO:0000313" key="3">
    <source>
        <dbReference type="Proteomes" id="UP000247790"/>
    </source>
</evidence>
<dbReference type="EMBL" id="CP054614">
    <property type="protein sequence ID" value="QKS55997.1"/>
    <property type="molecule type" value="Genomic_DNA"/>
</dbReference>
<accession>A0A2V4W0I9</accession>
<evidence type="ECO:0000313" key="4">
    <source>
        <dbReference type="Proteomes" id="UP000509327"/>
    </source>
</evidence>
<reference evidence="1 3" key="1">
    <citation type="submission" date="2018-06" db="EMBL/GenBank/DDBJ databases">
        <title>Genomic Encyclopedia of Type Strains, Phase III (KMG-III): the genomes of soil and plant-associated and newly described type strains.</title>
        <authorList>
            <person name="Whitman W."/>
        </authorList>
    </citation>
    <scope>NUCLEOTIDE SEQUENCE [LARGE SCALE GENOMIC DNA]</scope>
    <source>
        <strain evidence="1 3">CECT 7022</strain>
    </source>
</reference>